<dbReference type="AlphaFoldDB" id="A0A163K7F2"/>
<feature type="region of interest" description="Disordered" evidence="1">
    <location>
        <begin position="1"/>
        <end position="29"/>
    </location>
</feature>
<name>A0A163K7F2_ABSGL</name>
<accession>A0A163K7F2</accession>
<evidence type="ECO:0000313" key="2">
    <source>
        <dbReference type="EMBL" id="SAM08666.1"/>
    </source>
</evidence>
<reference evidence="2" key="1">
    <citation type="submission" date="2016-04" db="EMBL/GenBank/DDBJ databases">
        <authorList>
            <person name="Evans L.H."/>
            <person name="Alamgir A."/>
            <person name="Owens N."/>
            <person name="Weber N.D."/>
            <person name="Virtaneva K."/>
            <person name="Barbian K."/>
            <person name="Babar A."/>
            <person name="Rosenke K."/>
        </authorList>
    </citation>
    <scope>NUCLEOTIDE SEQUENCE [LARGE SCALE GENOMIC DNA]</scope>
    <source>
        <strain evidence="2">CBS 101.48</strain>
    </source>
</reference>
<dbReference type="PANTHER" id="PTHR12774:SF2">
    <property type="entry name" value="PEROXISOMAL BIOGENESIS FACTOR 19"/>
    <property type="match status" value="1"/>
</dbReference>
<dbReference type="GO" id="GO:0005778">
    <property type="term" value="C:peroxisomal membrane"/>
    <property type="evidence" value="ECO:0007669"/>
    <property type="project" value="TreeGrafter"/>
</dbReference>
<dbReference type="PANTHER" id="PTHR12774">
    <property type="entry name" value="PEROXISOMAL BIOGENESIS FACTOR 19"/>
    <property type="match status" value="1"/>
</dbReference>
<evidence type="ECO:0000256" key="1">
    <source>
        <dbReference type="SAM" id="MobiDB-lite"/>
    </source>
</evidence>
<sequence>MALPQQATPTKTASTIQNDDSDLDDLLDGGYSHVLDDFNGLSVKNDTKEQPTTTTNAPAQESLDDTLDNDAFAKQLQAGMEELMGNLDQDPDMKAAFEQVWGSFDPATLATQANEEAAKNSAQTARGGGGGTASFQDTIAQTMNKLKDSSKQVDSSIAEENEDAFMAELMKQMEGLTEGGDFENVLEGMMSQLMSKEMLYEPMKDLVNKYPAWLKENKDKTDKDQYIKYEKQHDMCQRIVAAYEAPGFDEKDEQQAAKIMDMMTQMQEYGQPPAALLEDMAPGMDFGNPQGMPDMKDLENCAIM</sequence>
<keyword evidence="3" id="KW-1185">Reference proteome</keyword>
<feature type="compositionally biased region" description="Polar residues" evidence="1">
    <location>
        <begin position="50"/>
        <end position="59"/>
    </location>
</feature>
<dbReference type="Gene3D" id="1.20.120.900">
    <property type="entry name" value="Pex19, mPTS binding domain"/>
    <property type="match status" value="1"/>
</dbReference>
<dbReference type="GO" id="GO:0045046">
    <property type="term" value="P:protein import into peroxisome membrane"/>
    <property type="evidence" value="ECO:0007669"/>
    <property type="project" value="TreeGrafter"/>
</dbReference>
<feature type="compositionally biased region" description="Polar residues" evidence="1">
    <location>
        <begin position="1"/>
        <end position="18"/>
    </location>
</feature>
<dbReference type="GO" id="GO:0033328">
    <property type="term" value="F:peroxisome membrane targeting sequence binding"/>
    <property type="evidence" value="ECO:0007669"/>
    <property type="project" value="TreeGrafter"/>
</dbReference>
<feature type="region of interest" description="Disordered" evidence="1">
    <location>
        <begin position="41"/>
        <end position="65"/>
    </location>
</feature>
<evidence type="ECO:0008006" key="4">
    <source>
        <dbReference type="Google" id="ProtNLM"/>
    </source>
</evidence>
<proteinExistence type="predicted"/>
<dbReference type="InParanoid" id="A0A163K7F2"/>
<dbReference type="Proteomes" id="UP000078561">
    <property type="component" value="Unassembled WGS sequence"/>
</dbReference>
<dbReference type="Pfam" id="PF04614">
    <property type="entry name" value="Pex19"/>
    <property type="match status" value="1"/>
</dbReference>
<dbReference type="InterPro" id="IPR006708">
    <property type="entry name" value="Pex19"/>
</dbReference>
<protein>
    <recommendedName>
        <fullName evidence="4">Pex19 protein</fullName>
    </recommendedName>
</protein>
<feature type="compositionally biased region" description="Polar residues" evidence="1">
    <location>
        <begin position="114"/>
        <end position="124"/>
    </location>
</feature>
<dbReference type="OrthoDB" id="21292at2759"/>
<feature type="region of interest" description="Disordered" evidence="1">
    <location>
        <begin position="114"/>
        <end position="135"/>
    </location>
</feature>
<evidence type="ECO:0000313" key="3">
    <source>
        <dbReference type="Proteomes" id="UP000078561"/>
    </source>
</evidence>
<organism evidence="2">
    <name type="scientific">Absidia glauca</name>
    <name type="common">Pin mould</name>
    <dbReference type="NCBI Taxonomy" id="4829"/>
    <lineage>
        <taxon>Eukaryota</taxon>
        <taxon>Fungi</taxon>
        <taxon>Fungi incertae sedis</taxon>
        <taxon>Mucoromycota</taxon>
        <taxon>Mucoromycotina</taxon>
        <taxon>Mucoromycetes</taxon>
        <taxon>Mucorales</taxon>
        <taxon>Cunninghamellaceae</taxon>
        <taxon>Absidia</taxon>
    </lineage>
</organism>
<dbReference type="STRING" id="4829.A0A163K7F2"/>
<dbReference type="OMA" id="YEPMREM"/>
<dbReference type="EMBL" id="LT554895">
    <property type="protein sequence ID" value="SAM08666.1"/>
    <property type="molecule type" value="Genomic_DNA"/>
</dbReference>
<gene>
    <name evidence="2" type="primary">ABSGL_14329.1 scaffold 14385</name>
</gene>
<dbReference type="InterPro" id="IPR038322">
    <property type="entry name" value="Pex19_C_sf"/>
</dbReference>